<name>A0ABN9LWU1_9NEOB</name>
<dbReference type="PANTHER" id="PTHR23022:SF135">
    <property type="entry name" value="SI:DKEY-77F5.3"/>
    <property type="match status" value="1"/>
</dbReference>
<comment type="caution">
    <text evidence="3">The sequence shown here is derived from an EMBL/GenBank/DDBJ whole genome shotgun (WGS) entry which is preliminary data.</text>
</comment>
<dbReference type="InterPro" id="IPR036397">
    <property type="entry name" value="RNaseH_sf"/>
</dbReference>
<dbReference type="PANTHER" id="PTHR23022">
    <property type="entry name" value="TRANSPOSABLE ELEMENT-RELATED"/>
    <property type="match status" value="1"/>
</dbReference>
<feature type="region of interest" description="Disordered" evidence="1">
    <location>
        <begin position="70"/>
        <end position="111"/>
    </location>
</feature>
<evidence type="ECO:0000256" key="1">
    <source>
        <dbReference type="SAM" id="MobiDB-lite"/>
    </source>
</evidence>
<dbReference type="Gene3D" id="3.30.420.10">
    <property type="entry name" value="Ribonuclease H-like superfamily/Ribonuclease H"/>
    <property type="match status" value="1"/>
</dbReference>
<reference evidence="3" key="1">
    <citation type="submission" date="2023-07" db="EMBL/GenBank/DDBJ databases">
        <authorList>
            <person name="Stuckert A."/>
        </authorList>
    </citation>
    <scope>NUCLEOTIDE SEQUENCE</scope>
</reference>
<dbReference type="InterPro" id="IPR038717">
    <property type="entry name" value="Tc1-like_DDE_dom"/>
</dbReference>
<feature type="domain" description="Tc1-like transposase DDE" evidence="2">
    <location>
        <begin position="170"/>
        <end position="285"/>
    </location>
</feature>
<dbReference type="EMBL" id="CAUEEQ010035978">
    <property type="protein sequence ID" value="CAJ0952984.1"/>
    <property type="molecule type" value="Genomic_DNA"/>
</dbReference>
<keyword evidence="4" id="KW-1185">Reference proteome</keyword>
<proteinExistence type="predicted"/>
<sequence>MGELCSSIHAFPFGGFLPGKWPPGGGAWADEDLGSKISGDEISALRSHLQRPPGGHFPGKNPLHRKAWMELESPPPCSTGQRAAARPVTQRGGSSTGDTARRQQQHKAASGIVWWQASDTRSGSTDKKSIGENALLSDETKVKLFGRNKISRVWRRQNAELHPKNTMPTVKHGRGNIMIWGCFSAKGPGRLIRVHERMNGVMYREILSANLLPSARALKMRRGRVFQHDNDPRQTTRAMKEWLRKRHMKVLEWPSQSPDLNPIENLWRELKVRVAQRQAQNITALEEICMEEWANIPPTRHYPVPQVSVSLSCTTSVSVIILYPKCQCHYPVPQVSVSLSCTPSVSVIILYPNVSVIILYPNCQCHYPVPQVSVSLSCTPSVSVIILYLKRQCHYPVPQFMI</sequence>
<dbReference type="InterPro" id="IPR052338">
    <property type="entry name" value="Transposase_5"/>
</dbReference>
<dbReference type="Pfam" id="PF13358">
    <property type="entry name" value="DDE_3"/>
    <property type="match status" value="1"/>
</dbReference>
<evidence type="ECO:0000259" key="2">
    <source>
        <dbReference type="Pfam" id="PF13358"/>
    </source>
</evidence>
<evidence type="ECO:0000313" key="4">
    <source>
        <dbReference type="Proteomes" id="UP001176940"/>
    </source>
</evidence>
<gene>
    <name evidence="3" type="ORF">RIMI_LOCUS14125319</name>
</gene>
<dbReference type="Proteomes" id="UP001176940">
    <property type="component" value="Unassembled WGS sequence"/>
</dbReference>
<evidence type="ECO:0000313" key="3">
    <source>
        <dbReference type="EMBL" id="CAJ0952984.1"/>
    </source>
</evidence>
<accession>A0ABN9LWU1</accession>
<protein>
    <recommendedName>
        <fullName evidence="2">Tc1-like transposase DDE domain-containing protein</fullName>
    </recommendedName>
</protein>
<organism evidence="3 4">
    <name type="scientific">Ranitomeya imitator</name>
    <name type="common">mimic poison frog</name>
    <dbReference type="NCBI Taxonomy" id="111125"/>
    <lineage>
        <taxon>Eukaryota</taxon>
        <taxon>Metazoa</taxon>
        <taxon>Chordata</taxon>
        <taxon>Craniata</taxon>
        <taxon>Vertebrata</taxon>
        <taxon>Euteleostomi</taxon>
        <taxon>Amphibia</taxon>
        <taxon>Batrachia</taxon>
        <taxon>Anura</taxon>
        <taxon>Neobatrachia</taxon>
        <taxon>Hyloidea</taxon>
        <taxon>Dendrobatidae</taxon>
        <taxon>Dendrobatinae</taxon>
        <taxon>Ranitomeya</taxon>
    </lineage>
</organism>